<evidence type="ECO:0000313" key="4">
    <source>
        <dbReference type="EMBL" id="MFD3003758.1"/>
    </source>
</evidence>
<name>A0ABW6C1A9_9BACT</name>
<dbReference type="PANTHER" id="PTHR43817:SF1">
    <property type="entry name" value="HYDROLASE, FAMILY 43, PUTATIVE (AFU_ORTHOLOGUE AFUA_3G01660)-RELATED"/>
    <property type="match status" value="1"/>
</dbReference>
<accession>A0ABW6C1A9</accession>
<feature type="domain" description="Beta-mannosidase-like galactose-binding" evidence="3">
    <location>
        <begin position="1200"/>
        <end position="1278"/>
    </location>
</feature>
<dbReference type="RefSeq" id="WP_377491769.1">
    <property type="nucleotide sequence ID" value="NZ_JBHUOX010000041.1"/>
</dbReference>
<dbReference type="Pfam" id="PF17132">
    <property type="entry name" value="Glyco_hydro_106"/>
    <property type="match status" value="1"/>
</dbReference>
<reference evidence="5" key="1">
    <citation type="journal article" date="2019" name="Int. J. Syst. Evol. Microbiol.">
        <title>The Global Catalogue of Microorganisms (GCM) 10K type strain sequencing project: providing services to taxonomists for standard genome sequencing and annotation.</title>
        <authorList>
            <consortium name="The Broad Institute Genomics Platform"/>
            <consortium name="The Broad Institute Genome Sequencing Center for Infectious Disease"/>
            <person name="Wu L."/>
            <person name="Ma J."/>
        </authorList>
    </citation>
    <scope>NUCLEOTIDE SEQUENCE [LARGE SCALE GENOMIC DNA]</scope>
    <source>
        <strain evidence="5">KCTC 23984</strain>
    </source>
</reference>
<comment type="caution">
    <text evidence="4">The sequence shown here is derived from an EMBL/GenBank/DDBJ whole genome shotgun (WGS) entry which is preliminary data.</text>
</comment>
<dbReference type="Proteomes" id="UP001597641">
    <property type="component" value="Unassembled WGS sequence"/>
</dbReference>
<dbReference type="Gene3D" id="2.60.120.200">
    <property type="match status" value="1"/>
</dbReference>
<dbReference type="NCBIfam" id="NF045579">
    <property type="entry name" value="rhamnoside_JR"/>
    <property type="match status" value="1"/>
</dbReference>
<dbReference type="InterPro" id="IPR013320">
    <property type="entry name" value="ConA-like_dom_sf"/>
</dbReference>
<dbReference type="Pfam" id="PF22666">
    <property type="entry name" value="Glyco_hydro_2_N2"/>
    <property type="match status" value="1"/>
</dbReference>
<protein>
    <submittedName>
        <fullName evidence="4">Glycosyl hydrolase</fullName>
    </submittedName>
</protein>
<evidence type="ECO:0000259" key="3">
    <source>
        <dbReference type="Pfam" id="PF22666"/>
    </source>
</evidence>
<keyword evidence="1" id="KW-0732">Signal</keyword>
<evidence type="ECO:0000256" key="1">
    <source>
        <dbReference type="ARBA" id="ARBA00022729"/>
    </source>
</evidence>
<dbReference type="PANTHER" id="PTHR43817">
    <property type="entry name" value="GLYCOSYL HYDROLASE"/>
    <property type="match status" value="1"/>
</dbReference>
<dbReference type="SUPFAM" id="SSF49785">
    <property type="entry name" value="Galactose-binding domain-like"/>
    <property type="match status" value="2"/>
</dbReference>
<proteinExistence type="predicted"/>
<dbReference type="Pfam" id="PF13385">
    <property type="entry name" value="Laminin_G_3"/>
    <property type="match status" value="1"/>
</dbReference>
<dbReference type="InterPro" id="IPR054593">
    <property type="entry name" value="Beta-mannosidase-like_N2"/>
</dbReference>
<dbReference type="EMBL" id="JBHUOX010000041">
    <property type="protein sequence ID" value="MFD3003758.1"/>
    <property type="molecule type" value="Genomic_DNA"/>
</dbReference>
<keyword evidence="5" id="KW-1185">Reference proteome</keyword>
<organism evidence="4 5">
    <name type="scientific">Pontibacter toksunensis</name>
    <dbReference type="NCBI Taxonomy" id="1332631"/>
    <lineage>
        <taxon>Bacteria</taxon>
        <taxon>Pseudomonadati</taxon>
        <taxon>Bacteroidota</taxon>
        <taxon>Cytophagia</taxon>
        <taxon>Cytophagales</taxon>
        <taxon>Hymenobacteraceae</taxon>
        <taxon>Pontibacter</taxon>
    </lineage>
</organism>
<evidence type="ECO:0000256" key="2">
    <source>
        <dbReference type="ARBA" id="ARBA00022801"/>
    </source>
</evidence>
<dbReference type="InterPro" id="IPR008979">
    <property type="entry name" value="Galactose-bd-like_sf"/>
</dbReference>
<dbReference type="GO" id="GO:0016787">
    <property type="term" value="F:hydrolase activity"/>
    <property type="evidence" value="ECO:0007669"/>
    <property type="project" value="UniProtKB-KW"/>
</dbReference>
<keyword evidence="2 4" id="KW-0378">Hydrolase</keyword>
<evidence type="ECO:0000313" key="5">
    <source>
        <dbReference type="Proteomes" id="UP001597641"/>
    </source>
</evidence>
<dbReference type="SUPFAM" id="SSF49899">
    <property type="entry name" value="Concanavalin A-like lectins/glucanases"/>
    <property type="match status" value="1"/>
</dbReference>
<gene>
    <name evidence="4" type="ORF">ACFS7Z_25605</name>
</gene>
<sequence length="1367" mass="151341">MKRRTFLKNTSAAGLLTLITPAGIFQTLRQSAASGLEESFVTPPALARPHTWWHWMNGNVTKEGITLDLEAMQRVGVGGFQNFDAGTGIPEGPIKYLSPEWLELKKHAIREADRLGLEFTMHNCPGWSSSGGPWITPELAMQQVTWSETSIRGGKRVKMTLPKPFTNLEHYRDVAVVAYPSLQGEEPLQNLVKSITSSSGSVALRQLTGEEPQGVTVAPGAGSGPAYLQFEFREPYEARSLTFVGSPVGAGGWGGGQGDNLILEASDDGEQFRKVSDITSAAEMGRSGEEALMFAEFPATRARYFRLTSQKARQYTQVRFSGAPRLEDWLKKANYKFTGDGVADTPGGRENTTASSIIDLDRMVDITKYMDQNGQLKWKAPKGNWTILRMGFTPIGTQNRSAPDTGVGLECDKYSAEAITFHFNKMMEELLPSLHPLATKSKVGLLIDSYEVGMQNWTPQFEQEFSRRMGYDLLKYLPAMTGRVVGSEEITNRFLWDLRRSQADLMADNYYGKFTDLCHQHGIISYTQPYDRGPMEEMQIGSRIDINVGEFWNSLSTIFQNNWTMRRTMKLSSSIAHVNGQKVVGAESFTGEPESARWQEYPFALKALGDKKFTEGLNRVVFHRFAHQPHPTAKPGMTMGPWGIHFDRTNTWWDPGKAWMSYLTRCQSLLQQGLFVADLAYFTGESPGGYTVVDRDLLVPPPPAGYDYDLMNAEVLMTRVKIENGRITLPDGMSYRALVLQEPKGLTLGLLRKLQALVKEGMILIGSKPEHMLGLQSYPQERNAFVQITDEVWGSNTSTTGANVVGKGRVYTGQSIQAVLDALGLKPDFQVSSRSGDAPITYIHRRIDETDVYFLANQRRKLEELVCTFRVQGMQPELWDADSGQMTPVGIYEQAGDLVRVPVQLEPSGSVFVVFRSPAPAQHVQAVVKDNSTLLGTGLYPEEPRKLYKEVSGNFTISFWAKPEFNVMLSTQNFMDNIKDPWTDYFTLYPTSGEKLYGSGRATAGLAVGRNGIGVWEHGAGKPALVLAAPVFISGWSHIALVYQDNVPAVYVNGKLVEKGKRSGDVVHPGLGPALLEEGASYYNGDMTEPELLKEAVGEERIRELAIKNMPIRQELPVVEMFGKGKSGLLFWQDGRYTLRDSAGRNTPLQVSGLGKPQELAGTWQVSFPPGLGAPAKIALPKLISLHKHEQDGVKYFSGTATYQKSFEVPARTVAGMKNGNRRLFLDLGQVEVLAQVLVNGKDLGILWKRPYLVDVTEAIRAGTNNLEVRVTNQWPNRLIGDAQLPDVYDYTPGAGGSGFASLSGGAIQALPEWYREGKPKPDNGRIAFTTWKHYTKDSPLLESGLAGPVVLRTAYHKTLAEYLSKS</sequence>
<dbReference type="Gene3D" id="2.60.120.260">
    <property type="entry name" value="Galactose-binding domain-like"/>
    <property type="match status" value="2"/>
</dbReference>